<dbReference type="OrthoDB" id="9805017at2"/>
<comment type="caution">
    <text evidence="4">The sequence shown here is derived from an EMBL/GenBank/DDBJ whole genome shotgun (WGS) entry which is preliminary data.</text>
</comment>
<evidence type="ECO:0000313" key="5">
    <source>
        <dbReference type="Proteomes" id="UP000037755"/>
    </source>
</evidence>
<gene>
    <name evidence="4" type="ORF">AM493_09130</name>
</gene>
<dbReference type="NCBIfam" id="TIGR04183">
    <property type="entry name" value="Por_Secre_tail"/>
    <property type="match status" value="1"/>
</dbReference>
<reference evidence="4 5" key="1">
    <citation type="submission" date="2015-08" db="EMBL/GenBank/DDBJ databases">
        <title>Whole genome sequence of Flavobacterium akiainvivens IK-1T, from decaying Wikstroemia oahuensis, an endemic Hawaiian shrub.</title>
        <authorList>
            <person name="Wan X."/>
            <person name="Hou S."/>
            <person name="Saito J."/>
            <person name="Donachie S."/>
        </authorList>
    </citation>
    <scope>NUCLEOTIDE SEQUENCE [LARGE SCALE GENOMIC DNA]</scope>
    <source>
        <strain evidence="4 5">IK-1</strain>
    </source>
</reference>
<accession>A0A0M8MAS5</accession>
<dbReference type="Proteomes" id="UP000037755">
    <property type="component" value="Unassembled WGS sequence"/>
</dbReference>
<proteinExistence type="predicted"/>
<organism evidence="4 5">
    <name type="scientific">Flavobacterium akiainvivens</name>
    <dbReference type="NCBI Taxonomy" id="1202724"/>
    <lineage>
        <taxon>Bacteria</taxon>
        <taxon>Pseudomonadati</taxon>
        <taxon>Bacteroidota</taxon>
        <taxon>Flavobacteriia</taxon>
        <taxon>Flavobacteriales</taxon>
        <taxon>Flavobacteriaceae</taxon>
        <taxon>Flavobacterium</taxon>
    </lineage>
</organism>
<dbReference type="STRING" id="1202724.AM493_09130"/>
<keyword evidence="1 2" id="KW-0732">Signal</keyword>
<dbReference type="PATRIC" id="fig|1202724.3.peg.1898"/>
<feature type="signal peptide" evidence="2">
    <location>
        <begin position="1"/>
        <end position="19"/>
    </location>
</feature>
<evidence type="ECO:0000259" key="3">
    <source>
        <dbReference type="Pfam" id="PF18962"/>
    </source>
</evidence>
<keyword evidence="5" id="KW-1185">Reference proteome</keyword>
<feature type="chain" id="PRO_5005818183" description="Secretion system C-terminal sorting domain-containing protein" evidence="2">
    <location>
        <begin position="20"/>
        <end position="518"/>
    </location>
</feature>
<evidence type="ECO:0000313" key="4">
    <source>
        <dbReference type="EMBL" id="KOS06175.1"/>
    </source>
</evidence>
<sequence length="518" mass="54963">MKKTLLSLLCMPFLAAAQAGSFDTSFAVTGKKTEYVQQHLTRGYRIAVLPDGAILTAGINYVPSEGVSFLGGFVSKHLENGDIDTSFGNNGITYFANPSSLNCFITGLKVQPDGKILVSGSINGEGELRRLKADGSPDTAFGNNGVVQVAPQHVGCMALAPDGKIIALGQYWNGQINVYKICRYKANGSIDTGFGTNGIVYADVTDYKFDIATDVVVQPDNKIVISGKSYLNLENGVVSRFNEDGSPDTTFANNGVAIVALSPDQGNGSLETIALQPDGKIVAAGYAIGLFGTGGFNSTNPAVARLNVDGSIDTGFGTDGKIVLPTVFNANDQFKCLHLQGDGKILAGGNAAYPFPYLRTYHYLTRFTSNGEVDETFGDEGKLVHDFTGNNGDYMNYLEDISQMADGRIVTAGFSGIDMYYEMKMIICRFKNDDTVGIQSLEAPAFTIHPNPATDIINIALPAGSCAAQLYNLQGQLVLNQPREGFTGSISLSGLAAGSYILNLATDSGTASHKIIKL</sequence>
<dbReference type="Gene3D" id="2.80.10.50">
    <property type="match status" value="3"/>
</dbReference>
<evidence type="ECO:0000256" key="1">
    <source>
        <dbReference type="ARBA" id="ARBA00022729"/>
    </source>
</evidence>
<dbReference type="SUPFAM" id="SSF101898">
    <property type="entry name" value="NHL repeat"/>
    <property type="match status" value="1"/>
</dbReference>
<dbReference type="NCBIfam" id="TIGR02608">
    <property type="entry name" value="delta_60_rpt"/>
    <property type="match status" value="6"/>
</dbReference>
<dbReference type="InterPro" id="IPR026444">
    <property type="entry name" value="Secre_tail"/>
</dbReference>
<dbReference type="Pfam" id="PF17164">
    <property type="entry name" value="DUF5122"/>
    <property type="match status" value="4"/>
</dbReference>
<dbReference type="InterPro" id="IPR013431">
    <property type="entry name" value="Delta_60_rpt"/>
</dbReference>
<evidence type="ECO:0000256" key="2">
    <source>
        <dbReference type="SAM" id="SignalP"/>
    </source>
</evidence>
<dbReference type="EMBL" id="LIYD01000005">
    <property type="protein sequence ID" value="KOS06175.1"/>
    <property type="molecule type" value="Genomic_DNA"/>
</dbReference>
<name>A0A0M8MAS5_9FLAO</name>
<dbReference type="Pfam" id="PF18962">
    <property type="entry name" value="Por_Secre_tail"/>
    <property type="match status" value="1"/>
</dbReference>
<dbReference type="AlphaFoldDB" id="A0A0M8MAS5"/>
<protein>
    <recommendedName>
        <fullName evidence="3">Secretion system C-terminal sorting domain-containing protein</fullName>
    </recommendedName>
</protein>
<feature type="domain" description="Secretion system C-terminal sorting" evidence="3">
    <location>
        <begin position="448"/>
        <end position="516"/>
    </location>
</feature>
<dbReference type="RefSeq" id="WP_054407671.1">
    <property type="nucleotide sequence ID" value="NZ_FOYA01000014.1"/>
</dbReference>